<evidence type="ECO:0000256" key="5">
    <source>
        <dbReference type="ARBA" id="ARBA00023136"/>
    </source>
</evidence>
<evidence type="ECO:0000256" key="1">
    <source>
        <dbReference type="ARBA" id="ARBA00004141"/>
    </source>
</evidence>
<evidence type="ECO:0000313" key="8">
    <source>
        <dbReference type="EMBL" id="MEN2788564.1"/>
    </source>
</evidence>
<dbReference type="InterPro" id="IPR011701">
    <property type="entry name" value="MFS"/>
</dbReference>
<comment type="caution">
    <text evidence="8">The sequence shown here is derived from an EMBL/GenBank/DDBJ whole genome shotgun (WGS) entry which is preliminary data.</text>
</comment>
<feature type="domain" description="Major facilitator superfamily (MFS) profile" evidence="7">
    <location>
        <begin position="21"/>
        <end position="422"/>
    </location>
</feature>
<name>A0ABU9XYE6_9SPHN</name>
<keyword evidence="3 6" id="KW-0812">Transmembrane</keyword>
<sequence>MSDVRNAEVQRGDWNYSATIGLGFLTLISSINYLDRSLLGLALPAIKAEMHVSDTALGLVSGIAFLLFYSLLGIPLAWAADRWSRRNIIAIGLAFWSLMTMATGWVANVWQLALTRFLMGAGEACGIAPSNSMLGDLFRDKRRPLAMSIFGAAVSISSILFFPLMGWIGQHYGWRRMFMAAGLPGIVLALAFVLVVREPVRGQSERSTISAAREPVIATIRFLFGSRTYLALVATATFMGLNVFAAGIWIPTFLQRVHGMTIAETAALIGPLRGVFGLSGVLLGGFAIDRLIRRQSHWRTTLPAIACFLVVPVELAFLLSNSRSVWVAAFASSSFLVLVHQGPLFAMVMSVVRVRMRAVAVSVLVLFSALLGQASGPAIIGALNDGLASSFGDNAIRFSLLVIVASAFAAGVCLLIAGRYLEADIARAQGSAG</sequence>
<dbReference type="InterPro" id="IPR044770">
    <property type="entry name" value="MFS_spinster-like"/>
</dbReference>
<accession>A0ABU9XYE6</accession>
<reference evidence="8 9" key="1">
    <citation type="submission" date="2024-05" db="EMBL/GenBank/DDBJ databases">
        <authorList>
            <person name="Liu Q."/>
            <person name="Xin Y.-H."/>
        </authorList>
    </citation>
    <scope>NUCLEOTIDE SEQUENCE [LARGE SCALE GENOMIC DNA]</scope>
    <source>
        <strain evidence="8 9">CGMCC 1.10181</strain>
    </source>
</reference>
<evidence type="ECO:0000256" key="4">
    <source>
        <dbReference type="ARBA" id="ARBA00022989"/>
    </source>
</evidence>
<dbReference type="Pfam" id="PF07690">
    <property type="entry name" value="MFS_1"/>
    <property type="match status" value="1"/>
</dbReference>
<dbReference type="Proteomes" id="UP001419910">
    <property type="component" value="Unassembled WGS sequence"/>
</dbReference>
<keyword evidence="9" id="KW-1185">Reference proteome</keyword>
<feature type="transmembrane region" description="Helical" evidence="6">
    <location>
        <begin position="300"/>
        <end position="319"/>
    </location>
</feature>
<feature type="transmembrane region" description="Helical" evidence="6">
    <location>
        <begin position="55"/>
        <end position="76"/>
    </location>
</feature>
<feature type="transmembrane region" description="Helical" evidence="6">
    <location>
        <begin position="229"/>
        <end position="250"/>
    </location>
</feature>
<proteinExistence type="predicted"/>
<feature type="transmembrane region" description="Helical" evidence="6">
    <location>
        <begin position="358"/>
        <end position="383"/>
    </location>
</feature>
<keyword evidence="2" id="KW-0813">Transport</keyword>
<evidence type="ECO:0000256" key="2">
    <source>
        <dbReference type="ARBA" id="ARBA00022448"/>
    </source>
</evidence>
<keyword evidence="4 6" id="KW-1133">Transmembrane helix</keyword>
<dbReference type="EMBL" id="JBDIME010000002">
    <property type="protein sequence ID" value="MEN2788564.1"/>
    <property type="molecule type" value="Genomic_DNA"/>
</dbReference>
<feature type="transmembrane region" description="Helical" evidence="6">
    <location>
        <begin position="325"/>
        <end position="346"/>
    </location>
</feature>
<feature type="transmembrane region" description="Helical" evidence="6">
    <location>
        <begin position="145"/>
        <end position="165"/>
    </location>
</feature>
<dbReference type="Gene3D" id="1.20.1250.20">
    <property type="entry name" value="MFS general substrate transporter like domains"/>
    <property type="match status" value="1"/>
</dbReference>
<evidence type="ECO:0000259" key="7">
    <source>
        <dbReference type="PROSITE" id="PS50850"/>
    </source>
</evidence>
<evidence type="ECO:0000256" key="6">
    <source>
        <dbReference type="SAM" id="Phobius"/>
    </source>
</evidence>
<dbReference type="InterPro" id="IPR020846">
    <property type="entry name" value="MFS_dom"/>
</dbReference>
<dbReference type="RefSeq" id="WP_343890581.1">
    <property type="nucleotide sequence ID" value="NZ_BAAAEH010000035.1"/>
</dbReference>
<organism evidence="8 9">
    <name type="scientific">Sphingomonas oligophenolica</name>
    <dbReference type="NCBI Taxonomy" id="301154"/>
    <lineage>
        <taxon>Bacteria</taxon>
        <taxon>Pseudomonadati</taxon>
        <taxon>Pseudomonadota</taxon>
        <taxon>Alphaproteobacteria</taxon>
        <taxon>Sphingomonadales</taxon>
        <taxon>Sphingomonadaceae</taxon>
        <taxon>Sphingomonas</taxon>
    </lineage>
</organism>
<feature type="transmembrane region" description="Helical" evidence="6">
    <location>
        <begin position="88"/>
        <end position="110"/>
    </location>
</feature>
<dbReference type="PANTHER" id="PTHR23505">
    <property type="entry name" value="SPINSTER"/>
    <property type="match status" value="1"/>
</dbReference>
<feature type="transmembrane region" description="Helical" evidence="6">
    <location>
        <begin position="270"/>
        <end position="288"/>
    </location>
</feature>
<feature type="transmembrane region" description="Helical" evidence="6">
    <location>
        <begin position="395"/>
        <end position="417"/>
    </location>
</feature>
<dbReference type="PROSITE" id="PS50850">
    <property type="entry name" value="MFS"/>
    <property type="match status" value="1"/>
</dbReference>
<dbReference type="SUPFAM" id="SSF103473">
    <property type="entry name" value="MFS general substrate transporter"/>
    <property type="match status" value="1"/>
</dbReference>
<dbReference type="CDD" id="cd17328">
    <property type="entry name" value="MFS_spinster_like"/>
    <property type="match status" value="1"/>
</dbReference>
<keyword evidence="5 6" id="KW-0472">Membrane</keyword>
<evidence type="ECO:0000256" key="3">
    <source>
        <dbReference type="ARBA" id="ARBA00022692"/>
    </source>
</evidence>
<feature type="transmembrane region" description="Helical" evidence="6">
    <location>
        <begin position="177"/>
        <end position="196"/>
    </location>
</feature>
<dbReference type="PANTHER" id="PTHR23505:SF79">
    <property type="entry name" value="PROTEIN SPINSTER"/>
    <property type="match status" value="1"/>
</dbReference>
<evidence type="ECO:0000313" key="9">
    <source>
        <dbReference type="Proteomes" id="UP001419910"/>
    </source>
</evidence>
<comment type="subcellular location">
    <subcellularLocation>
        <location evidence="1">Membrane</location>
        <topology evidence="1">Multi-pass membrane protein</topology>
    </subcellularLocation>
</comment>
<protein>
    <submittedName>
        <fullName evidence="8">MFS transporter</fullName>
    </submittedName>
</protein>
<dbReference type="InterPro" id="IPR036259">
    <property type="entry name" value="MFS_trans_sf"/>
</dbReference>
<gene>
    <name evidence="8" type="ORF">ABC974_02915</name>
</gene>